<sequence length="767" mass="86375">MTRAKAYRKQGEKVSAEESLIAKAVLGLRNGIYKSARDAAQAIDRPHKHVTIWRRFSGKTKSRAKAHMQQQLLNDIQEDILKEYIKYLAFAGIALSKRTISPRVEALCGRKPSRRWVYRFLRRHPDCTLGRPTGLDPKRARAFNYTNVSAHFNQLQAIFGENQIPWQNLWNMDEIGIQLGGGRKGTNELYLYSAFDKSRYNITSDDLELVTIIECVCADGSSSVKPALIFSGNKMCEEWFKEEDGILLVTTDNGWTTEDACKSWFQTCFIPAAQAHADPSKPIVLMYDGHGSHVTIDMINPGMDNNIILYCLPAHTTHKLQPCDVGAFGPLKKQWFSQCKKILRRTSQPMKVKDVAREYLIARGKAFKITTIRNAFISSGIRPNADGSELQCDINVFSAEDFAPSISTSTQLHLPESFPHDLGNNLDDSEIVQDEPEYMFTSSEDGEDDESSASDLENSTVVVPTFQAQVVDDHADRSDLDDVDEDFHPSETSVCSNDEYGREIQQQDENDGYQADQDEDESEDEQEVVPQTPRTALLLSSQFSTSVRTRSQAQTVAAQDPATALADWTSSHPLIAHYNDSDSSNDSLPSDSDDSAEYYKAKALRWKARCKSARRERCAATTHAILAGRTIHDLQRKLNHKNRKGHDRNVTIGGRIITTQEGRAEALKQRKVREEKAAKAEQLKNKREDEKYEQRRRRETEGKEGMIFTGALSGLKRPVLLDLAWSLGLEEKGTREELIIQIRAHVESTPTLKNDSRYAAVFASRSS</sequence>
<comment type="caution">
    <text evidence="4">The sequence shown here is derived from an EMBL/GenBank/DDBJ whole genome shotgun (WGS) entry which is preliminary data.</text>
</comment>
<gene>
    <name evidence="4" type="ORF">EW026_g7403</name>
</gene>
<keyword evidence="5" id="KW-1185">Reference proteome</keyword>
<dbReference type="Pfam" id="PF03221">
    <property type="entry name" value="HTH_Tnp_Tc5"/>
    <property type="match status" value="1"/>
</dbReference>
<dbReference type="InterPro" id="IPR036397">
    <property type="entry name" value="RNaseH_sf"/>
</dbReference>
<organism evidence="4 5">
    <name type="scientific">Hermanssonia centrifuga</name>
    <dbReference type="NCBI Taxonomy" id="98765"/>
    <lineage>
        <taxon>Eukaryota</taxon>
        <taxon>Fungi</taxon>
        <taxon>Dikarya</taxon>
        <taxon>Basidiomycota</taxon>
        <taxon>Agaricomycotina</taxon>
        <taxon>Agaricomycetes</taxon>
        <taxon>Polyporales</taxon>
        <taxon>Meruliaceae</taxon>
        <taxon>Hermanssonia</taxon>
    </lineage>
</organism>
<dbReference type="PROSITE" id="PS51253">
    <property type="entry name" value="HTH_CENPB"/>
    <property type="match status" value="1"/>
</dbReference>
<dbReference type="Gene3D" id="3.30.420.10">
    <property type="entry name" value="Ribonuclease H-like superfamily/Ribonuclease H"/>
    <property type="match status" value="1"/>
</dbReference>
<name>A0A4S4K807_9APHY</name>
<feature type="region of interest" description="Disordered" evidence="2">
    <location>
        <begin position="667"/>
        <end position="701"/>
    </location>
</feature>
<dbReference type="GO" id="GO:0003677">
    <property type="term" value="F:DNA binding"/>
    <property type="evidence" value="ECO:0007669"/>
    <property type="project" value="UniProtKB-KW"/>
</dbReference>
<dbReference type="Pfam" id="PF03184">
    <property type="entry name" value="DDE_1"/>
    <property type="match status" value="1"/>
</dbReference>
<evidence type="ECO:0000259" key="3">
    <source>
        <dbReference type="PROSITE" id="PS51253"/>
    </source>
</evidence>
<dbReference type="PANTHER" id="PTHR19303">
    <property type="entry name" value="TRANSPOSON"/>
    <property type="match status" value="1"/>
</dbReference>
<evidence type="ECO:0000256" key="2">
    <source>
        <dbReference type="SAM" id="MobiDB-lite"/>
    </source>
</evidence>
<feature type="domain" description="HTH CENPB-type" evidence="3">
    <location>
        <begin position="65"/>
        <end position="130"/>
    </location>
</feature>
<protein>
    <recommendedName>
        <fullName evidence="3">HTH CENPB-type domain-containing protein</fullName>
    </recommendedName>
</protein>
<proteinExistence type="predicted"/>
<reference evidence="4 5" key="1">
    <citation type="submission" date="2019-02" db="EMBL/GenBank/DDBJ databases">
        <title>Genome sequencing of the rare red list fungi Phlebia centrifuga.</title>
        <authorList>
            <person name="Buettner E."/>
            <person name="Kellner H."/>
        </authorList>
    </citation>
    <scope>NUCLEOTIDE SEQUENCE [LARGE SCALE GENOMIC DNA]</scope>
    <source>
        <strain evidence="4 5">DSM 108282</strain>
    </source>
</reference>
<evidence type="ECO:0000313" key="4">
    <source>
        <dbReference type="EMBL" id="THG93965.1"/>
    </source>
</evidence>
<dbReference type="PANTHER" id="PTHR19303:SF74">
    <property type="entry name" value="POGO TRANSPOSABLE ELEMENT WITH KRAB DOMAIN"/>
    <property type="match status" value="1"/>
</dbReference>
<dbReference type="Proteomes" id="UP000309038">
    <property type="component" value="Unassembled WGS sequence"/>
</dbReference>
<dbReference type="InterPro" id="IPR050863">
    <property type="entry name" value="CenT-Element_Derived"/>
</dbReference>
<evidence type="ECO:0000256" key="1">
    <source>
        <dbReference type="ARBA" id="ARBA00023125"/>
    </source>
</evidence>
<keyword evidence="1" id="KW-0238">DNA-binding</keyword>
<feature type="compositionally biased region" description="Acidic residues" evidence="2">
    <location>
        <begin position="506"/>
        <end position="527"/>
    </location>
</feature>
<dbReference type="EMBL" id="SGPJ01000529">
    <property type="protein sequence ID" value="THG93965.1"/>
    <property type="molecule type" value="Genomic_DNA"/>
</dbReference>
<accession>A0A4S4K807</accession>
<feature type="region of interest" description="Disordered" evidence="2">
    <location>
        <begin position="440"/>
        <end position="531"/>
    </location>
</feature>
<dbReference type="InterPro" id="IPR006600">
    <property type="entry name" value="HTH_CenpB_DNA-bd_dom"/>
</dbReference>
<dbReference type="AlphaFoldDB" id="A0A4S4K807"/>
<feature type="non-terminal residue" evidence="4">
    <location>
        <position position="767"/>
    </location>
</feature>
<dbReference type="GO" id="GO:0005634">
    <property type="term" value="C:nucleus"/>
    <property type="evidence" value="ECO:0007669"/>
    <property type="project" value="TreeGrafter"/>
</dbReference>
<evidence type="ECO:0000313" key="5">
    <source>
        <dbReference type="Proteomes" id="UP000309038"/>
    </source>
</evidence>
<feature type="compositionally biased region" description="Basic and acidic residues" evidence="2">
    <location>
        <begin position="471"/>
        <end position="480"/>
    </location>
</feature>
<dbReference type="InterPro" id="IPR004875">
    <property type="entry name" value="DDE_SF_endonuclease_dom"/>
</dbReference>